<dbReference type="InterPro" id="IPR007439">
    <property type="entry name" value="Chemotax_Pase_CheZ"/>
</dbReference>
<dbReference type="SUPFAM" id="SSF75708">
    <property type="entry name" value="Chemotaxis phosphatase CheZ"/>
    <property type="match status" value="1"/>
</dbReference>
<evidence type="ECO:0000313" key="1">
    <source>
        <dbReference type="EMBL" id="EFL51302.1"/>
    </source>
</evidence>
<dbReference type="RefSeq" id="WP_005993471.1">
    <property type="nucleotide sequence ID" value="NZ_AECZ01000011.1"/>
</dbReference>
<dbReference type="Gene3D" id="1.10.287.500">
    <property type="entry name" value="Helix hairpin bin"/>
    <property type="match status" value="1"/>
</dbReference>
<dbReference type="Proteomes" id="UP000006250">
    <property type="component" value="Unassembled WGS sequence"/>
</dbReference>
<protein>
    <submittedName>
        <fullName evidence="1">Putative chemotaxis phosphatase, CheZ</fullName>
    </submittedName>
</protein>
<proteinExistence type="predicted"/>
<dbReference type="eggNOG" id="COG3143">
    <property type="taxonomic scope" value="Bacteria"/>
</dbReference>
<organism evidence="1 2">
    <name type="scientific">Solidesulfovibrio fructosivorans JJ]</name>
    <dbReference type="NCBI Taxonomy" id="596151"/>
    <lineage>
        <taxon>Bacteria</taxon>
        <taxon>Pseudomonadati</taxon>
        <taxon>Thermodesulfobacteriota</taxon>
        <taxon>Desulfovibrionia</taxon>
        <taxon>Desulfovibrionales</taxon>
        <taxon>Desulfovibrionaceae</taxon>
        <taxon>Solidesulfovibrio</taxon>
    </lineage>
</organism>
<comment type="caution">
    <text evidence="1">The sequence shown here is derived from an EMBL/GenBank/DDBJ whole genome shotgun (WGS) entry which is preliminary data.</text>
</comment>
<sequence>MINDEELLERMLDRLLTEVVPDLRHSISVTIEKEVAKTLSRSLLESEFHQRLNEEMRQGLQDIYKEINQAAKTEGEAHVDDRQQADQLFQEAAQQLDKILETTETATTEIMDIVEKHMDLQADAAGLLAAMQNGVADTEAVEKLRTDNAALGEDLMRIMTTLSFQDLTGQRIKRIITAIKKVEQIVLDLYLSTGIQLKARAEAPDKTISELQAEAKQKVSELKGPQTKVQQGAVDDLLAQLGLD</sequence>
<dbReference type="GO" id="GO:0009288">
    <property type="term" value="C:bacterial-type flagellum"/>
    <property type="evidence" value="ECO:0007669"/>
    <property type="project" value="InterPro"/>
</dbReference>
<dbReference type="GO" id="GO:0050920">
    <property type="term" value="P:regulation of chemotaxis"/>
    <property type="evidence" value="ECO:0007669"/>
    <property type="project" value="InterPro"/>
</dbReference>
<name>E1JWK5_SOLFR</name>
<dbReference type="EMBL" id="AECZ01000011">
    <property type="protein sequence ID" value="EFL51302.1"/>
    <property type="molecule type" value="Genomic_DNA"/>
</dbReference>
<keyword evidence="2" id="KW-1185">Reference proteome</keyword>
<dbReference type="STRING" id="596151.DesfrDRAFT_2004"/>
<accession>E1JWK5</accession>
<gene>
    <name evidence="1" type="ORF">DesfrDRAFT_2004</name>
</gene>
<dbReference type="AlphaFoldDB" id="E1JWK5"/>
<dbReference type="GO" id="GO:0003824">
    <property type="term" value="F:catalytic activity"/>
    <property type="evidence" value="ECO:0007669"/>
    <property type="project" value="InterPro"/>
</dbReference>
<dbReference type="Pfam" id="PF04344">
    <property type="entry name" value="CheZ"/>
    <property type="match status" value="1"/>
</dbReference>
<evidence type="ECO:0000313" key="2">
    <source>
        <dbReference type="Proteomes" id="UP000006250"/>
    </source>
</evidence>
<reference evidence="1 2" key="1">
    <citation type="submission" date="2010-08" db="EMBL/GenBank/DDBJ databases">
        <title>The draft genome of Desulfovibrio fructosovorans JJ.</title>
        <authorList>
            <consortium name="US DOE Joint Genome Institute (JGI-PGF)"/>
            <person name="Lucas S."/>
            <person name="Copeland A."/>
            <person name="Lapidus A."/>
            <person name="Cheng J.-F."/>
            <person name="Bruce D."/>
            <person name="Goodwin L."/>
            <person name="Pitluck S."/>
            <person name="Land M.L."/>
            <person name="Hauser L."/>
            <person name="Chang Y.-J."/>
            <person name="Jeffries C."/>
            <person name="Wall J.D."/>
            <person name="Stahl D.A."/>
            <person name="Arkin A.P."/>
            <person name="Dehal P."/>
            <person name="Stolyar S.M."/>
            <person name="Hazen T.C."/>
            <person name="Woyke T.J."/>
        </authorList>
    </citation>
    <scope>NUCLEOTIDE SEQUENCE [LARGE SCALE GENOMIC DNA]</scope>
    <source>
        <strain evidence="1 2">JJ</strain>
    </source>
</reference>
<dbReference type="OrthoDB" id="5455460at2"/>